<name>A0ACB9TVG4_HOLOL</name>
<reference evidence="1" key="1">
    <citation type="submission" date="2022-04" db="EMBL/GenBank/DDBJ databases">
        <title>Chromosome-scale genome assembly of Holotrichia oblita Faldermann.</title>
        <authorList>
            <person name="Rongchong L."/>
        </authorList>
    </citation>
    <scope>NUCLEOTIDE SEQUENCE</scope>
    <source>
        <strain evidence="1">81SQS9</strain>
    </source>
</reference>
<gene>
    <name evidence="1" type="ORF">MML48_1g17315</name>
</gene>
<organism evidence="1 2">
    <name type="scientific">Holotrichia oblita</name>
    <name type="common">Chafer beetle</name>
    <dbReference type="NCBI Taxonomy" id="644536"/>
    <lineage>
        <taxon>Eukaryota</taxon>
        <taxon>Metazoa</taxon>
        <taxon>Ecdysozoa</taxon>
        <taxon>Arthropoda</taxon>
        <taxon>Hexapoda</taxon>
        <taxon>Insecta</taxon>
        <taxon>Pterygota</taxon>
        <taxon>Neoptera</taxon>
        <taxon>Endopterygota</taxon>
        <taxon>Coleoptera</taxon>
        <taxon>Polyphaga</taxon>
        <taxon>Scarabaeiformia</taxon>
        <taxon>Scarabaeidae</taxon>
        <taxon>Melolonthinae</taxon>
        <taxon>Holotrichia</taxon>
    </lineage>
</organism>
<dbReference type="Proteomes" id="UP001056778">
    <property type="component" value="Chromosome 1"/>
</dbReference>
<dbReference type="EMBL" id="CM043015">
    <property type="protein sequence ID" value="KAI4470747.1"/>
    <property type="molecule type" value="Genomic_DNA"/>
</dbReference>
<accession>A0ACB9TVG4</accession>
<protein>
    <submittedName>
        <fullName evidence="1">Uncharacterized protein</fullName>
    </submittedName>
</protein>
<evidence type="ECO:0000313" key="1">
    <source>
        <dbReference type="EMBL" id="KAI4470747.1"/>
    </source>
</evidence>
<evidence type="ECO:0000313" key="2">
    <source>
        <dbReference type="Proteomes" id="UP001056778"/>
    </source>
</evidence>
<sequence>MEDLVLINNINREIAELQDVHIHIPKRYIRDMQNPIEYYNNFEFKRRYRFDKRTVNDVLLPMVNGHLEKPSNRGLPLPPMLCLLITLRYYATGNYQIVSADLRGVSQSSISRCIKLISTLFAHNLPNYIRFPVDEERKQESQRQFYRIAHFPRVTGCIDCTHISIKSPGGNMAEVYRNRKRYFSINVQVVGGPNLEIFDIVARWPGREHDSMIFNNSAVKAKFEAGNLTGHLLGDSGYPCLPYLMTPLHNPRTNAEERYNRSHIRTRNSVERLFGVWKQRFPCLRRQLCNKLETVPYIIVACAVLHNISIQERDILGEDERQVEAVEPNIQVRNENNVGNAVRRILIEEYFTEL</sequence>
<proteinExistence type="predicted"/>
<comment type="caution">
    <text evidence="1">The sequence shown here is derived from an EMBL/GenBank/DDBJ whole genome shotgun (WGS) entry which is preliminary data.</text>
</comment>
<keyword evidence="2" id="KW-1185">Reference proteome</keyword>